<keyword evidence="2" id="KW-1185">Reference proteome</keyword>
<accession>A0A1I3JAP4</accession>
<protein>
    <submittedName>
        <fullName evidence="1">GLPGLI family protein</fullName>
    </submittedName>
</protein>
<gene>
    <name evidence="1" type="ORF">SAMN05443431_101327</name>
</gene>
<proteinExistence type="predicted"/>
<organism evidence="1 2">
    <name type="scientific">Olleya namhaensis</name>
    <dbReference type="NCBI Taxonomy" id="1144750"/>
    <lineage>
        <taxon>Bacteria</taxon>
        <taxon>Pseudomonadati</taxon>
        <taxon>Bacteroidota</taxon>
        <taxon>Flavobacteriia</taxon>
        <taxon>Flavobacteriales</taxon>
        <taxon>Flavobacteriaceae</taxon>
    </lineage>
</organism>
<dbReference type="EMBL" id="FORM01000001">
    <property type="protein sequence ID" value="SFI57269.1"/>
    <property type="molecule type" value="Genomic_DNA"/>
</dbReference>
<dbReference type="NCBIfam" id="TIGR01200">
    <property type="entry name" value="GLPGLI"/>
    <property type="match status" value="1"/>
</dbReference>
<dbReference type="Pfam" id="PF22252">
    <property type="entry name" value="PNGase_F-II_N"/>
    <property type="match status" value="1"/>
</dbReference>
<dbReference type="InterPro" id="IPR005901">
    <property type="entry name" value="GLPGLI"/>
</dbReference>
<evidence type="ECO:0000313" key="1">
    <source>
        <dbReference type="EMBL" id="SFI57269.1"/>
    </source>
</evidence>
<reference evidence="2" key="1">
    <citation type="submission" date="2016-10" db="EMBL/GenBank/DDBJ databases">
        <authorList>
            <person name="Varghese N."/>
            <person name="Submissions S."/>
        </authorList>
    </citation>
    <scope>NUCLEOTIDE SEQUENCE [LARGE SCALE GENOMIC DNA]</scope>
    <source>
        <strain evidence="2">DSM 28881</strain>
    </source>
</reference>
<dbReference type="Proteomes" id="UP000199559">
    <property type="component" value="Unassembled WGS sequence"/>
</dbReference>
<dbReference type="AlphaFoldDB" id="A0A1I3JAP4"/>
<evidence type="ECO:0000313" key="2">
    <source>
        <dbReference type="Proteomes" id="UP000199559"/>
    </source>
</evidence>
<sequence length="290" mass="34051">MLKNKPKVKLINYLIMLKNILFSFLLIQSLFSYAQKDSTRIFEIDFIRVLTPQNSTKTITSNYKLKIFTEHNISVFANNNATNFSNDLINDDDDDAIFYFDPKGKNISLVYKNYYKNKLFSKGTIAFKDFTIKDSLTIFNWSITKETKKILGFNCQLAETTFRGRNYRAWFSSELPIGGPWKYDGLPGMILQIETQEPFISFKASQIKSHKIKLHNTKNPFENDKFVTWQQFKDLYKKKAIALSKYTTESDFKTSIISPRMGIERYIEENDKDYTADKDFEKLRESQNEN</sequence>
<dbReference type="STRING" id="1144750.SAMN05443431_101327"/>
<name>A0A1I3JAP4_9FLAO</name>